<protein>
    <submittedName>
        <fullName evidence="1">DUF760 domain-containing protein</fullName>
    </submittedName>
</protein>
<accession>A0A8J7J9V7</accession>
<keyword evidence="2" id="KW-1185">Reference proteome</keyword>
<dbReference type="InterPro" id="IPR008479">
    <property type="entry name" value="DUF760"/>
</dbReference>
<sequence>MVHNPRFTNFDPDESQTNLLLEYLQEQHPEVLEQVAQSATPEVRQIISQNVKGLVGMLDTDDFEVQITTNRENMVNLLASAMMTGYFLRRMEQRMELDETLEDSNPFSY</sequence>
<dbReference type="AlphaFoldDB" id="A0A8J7J9V7"/>
<dbReference type="PANTHER" id="PTHR33598">
    <property type="entry name" value="OS02G0833400 PROTEIN"/>
    <property type="match status" value="1"/>
</dbReference>
<evidence type="ECO:0000313" key="1">
    <source>
        <dbReference type="EMBL" id="MBE9116365.1"/>
    </source>
</evidence>
<comment type="caution">
    <text evidence="1">The sequence shown here is derived from an EMBL/GenBank/DDBJ whole genome shotgun (WGS) entry which is preliminary data.</text>
</comment>
<dbReference type="PANTHER" id="PTHR33598:SF2">
    <property type="entry name" value="MAR-BINDING FILAMENT-LIKE PROTEIN"/>
    <property type="match status" value="1"/>
</dbReference>
<organism evidence="1 2">
    <name type="scientific">Lusitaniella coriacea LEGE 07157</name>
    <dbReference type="NCBI Taxonomy" id="945747"/>
    <lineage>
        <taxon>Bacteria</taxon>
        <taxon>Bacillati</taxon>
        <taxon>Cyanobacteriota</taxon>
        <taxon>Cyanophyceae</taxon>
        <taxon>Spirulinales</taxon>
        <taxon>Lusitaniellaceae</taxon>
        <taxon>Lusitaniella</taxon>
    </lineage>
</organism>
<dbReference type="Proteomes" id="UP000654482">
    <property type="component" value="Unassembled WGS sequence"/>
</dbReference>
<dbReference type="Pfam" id="PF05542">
    <property type="entry name" value="DUF760"/>
    <property type="match status" value="1"/>
</dbReference>
<dbReference type="RefSeq" id="WP_194029457.1">
    <property type="nucleotide sequence ID" value="NZ_JADEWZ010000013.1"/>
</dbReference>
<gene>
    <name evidence="1" type="ORF">IQ249_10690</name>
</gene>
<name>A0A8J7J9V7_9CYAN</name>
<evidence type="ECO:0000313" key="2">
    <source>
        <dbReference type="Proteomes" id="UP000654482"/>
    </source>
</evidence>
<dbReference type="EMBL" id="JADEWZ010000013">
    <property type="protein sequence ID" value="MBE9116365.1"/>
    <property type="molecule type" value="Genomic_DNA"/>
</dbReference>
<reference evidence="1" key="1">
    <citation type="submission" date="2020-10" db="EMBL/GenBank/DDBJ databases">
        <authorList>
            <person name="Castelo-Branco R."/>
            <person name="Eusebio N."/>
            <person name="Adriana R."/>
            <person name="Vieira A."/>
            <person name="Brugerolle De Fraissinette N."/>
            <person name="Rezende De Castro R."/>
            <person name="Schneider M.P."/>
            <person name="Vasconcelos V."/>
            <person name="Leao P.N."/>
        </authorList>
    </citation>
    <scope>NUCLEOTIDE SEQUENCE</scope>
    <source>
        <strain evidence="1">LEGE 07157</strain>
    </source>
</reference>
<proteinExistence type="predicted"/>